<dbReference type="OrthoDB" id="9765608at2"/>
<dbReference type="RefSeq" id="WP_091722318.1">
    <property type="nucleotide sequence ID" value="NZ_FNHS01000026.1"/>
</dbReference>
<keyword evidence="4" id="KW-1185">Reference proteome</keyword>
<dbReference type="AlphaFoldDB" id="A0A1H0KCK0"/>
<evidence type="ECO:0000256" key="1">
    <source>
        <dbReference type="PROSITE-ProRule" id="PRU00409"/>
    </source>
</evidence>
<dbReference type="Gene3D" id="3.30.470.20">
    <property type="entry name" value="ATP-grasp fold, B domain"/>
    <property type="match status" value="1"/>
</dbReference>
<keyword evidence="1" id="KW-0067">ATP-binding</keyword>
<accession>A0A1H0KCK0</accession>
<dbReference type="InterPro" id="IPR011761">
    <property type="entry name" value="ATP-grasp"/>
</dbReference>
<evidence type="ECO:0000313" key="3">
    <source>
        <dbReference type="EMBL" id="SDO53654.1"/>
    </source>
</evidence>
<feature type="domain" description="ATP-grasp" evidence="2">
    <location>
        <begin position="103"/>
        <end position="278"/>
    </location>
</feature>
<dbReference type="Proteomes" id="UP000198704">
    <property type="component" value="Unassembled WGS sequence"/>
</dbReference>
<evidence type="ECO:0000313" key="4">
    <source>
        <dbReference type="Proteomes" id="UP000198704"/>
    </source>
</evidence>
<dbReference type="Gene3D" id="3.40.50.20">
    <property type="match status" value="1"/>
</dbReference>
<keyword evidence="1" id="KW-0547">Nucleotide-binding</keyword>
<organism evidence="3 4">
    <name type="scientific">Methylobacterium phyllostachyos</name>
    <dbReference type="NCBI Taxonomy" id="582672"/>
    <lineage>
        <taxon>Bacteria</taxon>
        <taxon>Pseudomonadati</taxon>
        <taxon>Pseudomonadota</taxon>
        <taxon>Alphaproteobacteria</taxon>
        <taxon>Hyphomicrobiales</taxon>
        <taxon>Methylobacteriaceae</taxon>
        <taxon>Methylobacterium</taxon>
    </lineage>
</organism>
<reference evidence="4" key="1">
    <citation type="submission" date="2016-10" db="EMBL/GenBank/DDBJ databases">
        <authorList>
            <person name="Varghese N."/>
            <person name="Submissions S."/>
        </authorList>
    </citation>
    <scope>NUCLEOTIDE SEQUENCE [LARGE SCALE GENOMIC DNA]</scope>
    <source>
        <strain evidence="4">BL47</strain>
    </source>
</reference>
<dbReference type="Gene3D" id="3.30.1490.20">
    <property type="entry name" value="ATP-grasp fold, A domain"/>
    <property type="match status" value="1"/>
</dbReference>
<dbReference type="STRING" id="582672.SAMN05216360_12615"/>
<gene>
    <name evidence="3" type="ORF">SAMN05216360_12615</name>
</gene>
<name>A0A1H0KCK0_9HYPH</name>
<dbReference type="GO" id="GO:0005524">
    <property type="term" value="F:ATP binding"/>
    <property type="evidence" value="ECO:0007669"/>
    <property type="project" value="UniProtKB-UniRule"/>
</dbReference>
<dbReference type="SUPFAM" id="SSF56059">
    <property type="entry name" value="Glutathione synthetase ATP-binding domain-like"/>
    <property type="match status" value="1"/>
</dbReference>
<dbReference type="Pfam" id="PF15632">
    <property type="entry name" value="ATPgrasp_Ter"/>
    <property type="match status" value="1"/>
</dbReference>
<dbReference type="EMBL" id="FNHS01000026">
    <property type="protein sequence ID" value="SDO53654.1"/>
    <property type="molecule type" value="Genomic_DNA"/>
</dbReference>
<dbReference type="InterPro" id="IPR013815">
    <property type="entry name" value="ATP_grasp_subdomain_1"/>
</dbReference>
<protein>
    <submittedName>
        <fullName evidence="3">Biotin carboxylase</fullName>
    </submittedName>
</protein>
<dbReference type="GO" id="GO:0046872">
    <property type="term" value="F:metal ion binding"/>
    <property type="evidence" value="ECO:0007669"/>
    <property type="project" value="InterPro"/>
</dbReference>
<sequence length="423" mass="47255">MKKRVLVVPAGTEIAHEVIESLRFSKFWDVHGGNSVKDHSEILLGDKCHFVPFVIDPNFVPSVQDLVRKLNIDFVIPAHDEALFRLAGRIEGAIVAGPLPDLAEVLKLKSTTIAKLQGVVPAPQVYAPGEEIFPVFCKPDRGQGSRGVKIVHDRDELERMRESDGNLIVQELLTGEEVTVDCFSDPAGRVLFASARSRVRTTGGISVRSRLVDDDELPHFAGKISDALRLTGAWFFQMKKGADGHYKLLEVANRIAGSSGFQRVRGVNFMDAWLHQLSGQAVNFHVPADFSFVYDRALYVKTIVRSEIHTLYVDFDDTLILDGSQINHRLIGILYGAKFNKRKRIVLLTRHDGIVEEKLARIGLEKFFDEIIHLKNGERKSQYVRGPDAMFIDDSYRERVDVAEMCGAITVGPESLDLVEGIL</sequence>
<evidence type="ECO:0000259" key="2">
    <source>
        <dbReference type="PROSITE" id="PS50975"/>
    </source>
</evidence>
<dbReference type="PROSITE" id="PS50975">
    <property type="entry name" value="ATP_GRASP"/>
    <property type="match status" value="1"/>
</dbReference>
<proteinExistence type="predicted"/>